<comment type="caution">
    <text evidence="1">The sequence shown here is derived from an EMBL/GenBank/DDBJ whole genome shotgun (WGS) entry which is preliminary data.</text>
</comment>
<dbReference type="EMBL" id="BPLR01012408">
    <property type="protein sequence ID" value="GIY53791.1"/>
    <property type="molecule type" value="Genomic_DNA"/>
</dbReference>
<organism evidence="1 2">
    <name type="scientific">Caerostris extrusa</name>
    <name type="common">Bark spider</name>
    <name type="synonym">Caerostris bankana</name>
    <dbReference type="NCBI Taxonomy" id="172846"/>
    <lineage>
        <taxon>Eukaryota</taxon>
        <taxon>Metazoa</taxon>
        <taxon>Ecdysozoa</taxon>
        <taxon>Arthropoda</taxon>
        <taxon>Chelicerata</taxon>
        <taxon>Arachnida</taxon>
        <taxon>Araneae</taxon>
        <taxon>Araneomorphae</taxon>
        <taxon>Entelegynae</taxon>
        <taxon>Araneoidea</taxon>
        <taxon>Araneidae</taxon>
        <taxon>Caerostris</taxon>
    </lineage>
</organism>
<dbReference type="Proteomes" id="UP001054945">
    <property type="component" value="Unassembled WGS sequence"/>
</dbReference>
<evidence type="ECO:0000313" key="2">
    <source>
        <dbReference type="Proteomes" id="UP001054945"/>
    </source>
</evidence>
<protein>
    <submittedName>
        <fullName evidence="1">Uncharacterized protein</fullName>
    </submittedName>
</protein>
<gene>
    <name evidence="1" type="ORF">CEXT_626211</name>
</gene>
<reference evidence="1 2" key="1">
    <citation type="submission" date="2021-06" db="EMBL/GenBank/DDBJ databases">
        <title>Caerostris extrusa draft genome.</title>
        <authorList>
            <person name="Kono N."/>
            <person name="Arakawa K."/>
        </authorList>
    </citation>
    <scope>NUCLEOTIDE SEQUENCE [LARGE SCALE GENOMIC DNA]</scope>
</reference>
<name>A0AAV4U7U9_CAEEX</name>
<accession>A0AAV4U7U9</accession>
<proteinExistence type="predicted"/>
<sequence length="96" mass="10257">MTAGLVQLSVELGLVKTHGIVRVICQAGYGPQLTANTDADDGHLVKANVLFHSLMLEHADNIENSAFLFFELGIPSSPNNSLHRLEEARASGQDGS</sequence>
<keyword evidence="2" id="KW-1185">Reference proteome</keyword>
<evidence type="ECO:0000313" key="1">
    <source>
        <dbReference type="EMBL" id="GIY53791.1"/>
    </source>
</evidence>
<dbReference type="AlphaFoldDB" id="A0AAV4U7U9"/>